<evidence type="ECO:0000313" key="4">
    <source>
        <dbReference type="Proteomes" id="UP000236178"/>
    </source>
</evidence>
<dbReference type="AlphaFoldDB" id="A0A2I0SV44"/>
<evidence type="ECO:0000256" key="1">
    <source>
        <dbReference type="ARBA" id="ARBA00008791"/>
    </source>
</evidence>
<dbReference type="EMBL" id="PJOS01000008">
    <property type="protein sequence ID" value="PKT73801.1"/>
    <property type="molecule type" value="Genomic_DNA"/>
</dbReference>
<feature type="domain" description="UspA" evidence="2">
    <location>
        <begin position="7"/>
        <end position="142"/>
    </location>
</feature>
<dbReference type="Pfam" id="PF00582">
    <property type="entry name" value="Usp"/>
    <property type="match status" value="2"/>
</dbReference>
<proteinExistence type="inferred from homology"/>
<comment type="caution">
    <text evidence="3">The sequence shown here is derived from an EMBL/GenBank/DDBJ whole genome shotgun (WGS) entry which is preliminary data.</text>
</comment>
<dbReference type="Gene3D" id="3.40.50.620">
    <property type="entry name" value="HUPs"/>
    <property type="match status" value="2"/>
</dbReference>
<evidence type="ECO:0000313" key="3">
    <source>
        <dbReference type="EMBL" id="PKT73801.1"/>
    </source>
</evidence>
<dbReference type="PANTHER" id="PTHR46553">
    <property type="entry name" value="ADENINE NUCLEOTIDE ALPHA HYDROLASES-LIKE SUPERFAMILY PROTEIN"/>
    <property type="match status" value="1"/>
</dbReference>
<feature type="domain" description="UspA" evidence="2">
    <location>
        <begin position="153"/>
        <end position="291"/>
    </location>
</feature>
<dbReference type="PRINTS" id="PR01438">
    <property type="entry name" value="UNVRSLSTRESS"/>
</dbReference>
<gene>
    <name evidence="3" type="ORF">CW362_07085</name>
</gene>
<protein>
    <submittedName>
        <fullName evidence="3">Universal stress protein</fullName>
    </submittedName>
</protein>
<dbReference type="InterPro" id="IPR006016">
    <property type="entry name" value="UspA"/>
</dbReference>
<accession>A0A2I0SV44</accession>
<dbReference type="InterPro" id="IPR006015">
    <property type="entry name" value="Universal_stress_UspA"/>
</dbReference>
<organism evidence="3 4">
    <name type="scientific">Streptomyces populi</name>
    <dbReference type="NCBI Taxonomy" id="2058924"/>
    <lineage>
        <taxon>Bacteria</taxon>
        <taxon>Bacillati</taxon>
        <taxon>Actinomycetota</taxon>
        <taxon>Actinomycetes</taxon>
        <taxon>Kitasatosporales</taxon>
        <taxon>Streptomycetaceae</taxon>
        <taxon>Streptomyces</taxon>
    </lineage>
</organism>
<name>A0A2I0SV44_9ACTN</name>
<dbReference type="InterPro" id="IPR014729">
    <property type="entry name" value="Rossmann-like_a/b/a_fold"/>
</dbReference>
<dbReference type="OrthoDB" id="3174546at2"/>
<comment type="similarity">
    <text evidence="1">Belongs to the universal stress protein A family.</text>
</comment>
<dbReference type="PANTHER" id="PTHR46553:SF3">
    <property type="entry name" value="ADENINE NUCLEOTIDE ALPHA HYDROLASES-LIKE SUPERFAMILY PROTEIN"/>
    <property type="match status" value="1"/>
</dbReference>
<evidence type="ECO:0000259" key="2">
    <source>
        <dbReference type="Pfam" id="PF00582"/>
    </source>
</evidence>
<sequence>METMTLPLVVGVDGSDGSLLAVDWAVDLATRNRLPLRLVHASLWERYEGAFPTLSRERSSERVLAEHIVGSAAERVRRHAPRLSVSTETVPAEAVSALLDEARNATTLITGSRGRGELKGTLLGSVGLAVAARAHCPVIVVRGDKAALAGSHERILLGVGDPDTCREAVGFAFREAAARGCELDVVRAWRCPVREAADDTALAEDPEHQHEKQAVALIQTLVADASAAHPDVRLRRTTVEGAARKVLVHRSAAADLVVLGARRRSGRFGLQLGRVSHTLLHHAACPVAVVPDRT</sequence>
<reference evidence="3 4" key="1">
    <citation type="submission" date="2017-12" db="EMBL/GenBank/DDBJ databases">
        <title>Streptomyces populusis sp. nov., a novel endophytic actinobacterium isolated from stems of Populus adenopoda Maxim.</title>
        <authorList>
            <person name="Wang Z."/>
        </authorList>
    </citation>
    <scope>NUCLEOTIDE SEQUENCE [LARGE SCALE GENOMIC DNA]</scope>
    <source>
        <strain evidence="3 4">A249</strain>
    </source>
</reference>
<dbReference type="Proteomes" id="UP000236178">
    <property type="component" value="Unassembled WGS sequence"/>
</dbReference>
<dbReference type="SUPFAM" id="SSF52402">
    <property type="entry name" value="Adenine nucleotide alpha hydrolases-like"/>
    <property type="match status" value="2"/>
</dbReference>
<keyword evidence="4" id="KW-1185">Reference proteome</keyword>